<name>A0AAP0EJ03_9MAGN</name>
<dbReference type="InterPro" id="IPR046848">
    <property type="entry name" value="E_motif"/>
</dbReference>
<dbReference type="AlphaFoldDB" id="A0AAP0EJ03"/>
<keyword evidence="1" id="KW-0677">Repeat</keyword>
<dbReference type="PANTHER" id="PTHR47926:SF423">
    <property type="entry name" value="REPEAT-CONTAINING PROTEIN, PUTATIVE-RELATED"/>
    <property type="match status" value="1"/>
</dbReference>
<dbReference type="GO" id="GO:0008270">
    <property type="term" value="F:zinc ion binding"/>
    <property type="evidence" value="ECO:0007669"/>
    <property type="project" value="InterPro"/>
</dbReference>
<accession>A0AAP0EJ03</accession>
<sequence>MLKRLYTSWPEKISLFANNGQGHDGLIVFAKLHLSSFTITDFILSAVLKCCGRVSAIREGSQLHCIVIKHGYHRDNIVMTSLVDMYSKCDRIGNARQAFDEMPVRDAIAAGAMVFGLCQCGLTWEAATLFEEARFKDVALWNSLISGLFLNFEGEKALCYFRRMRLCGEKVDEITMVGVLSGCADMAALSNGRQVHGLVIKNGFGLHLPVGNALLDMYAKCGFMDDACVCFDSLPYKNVVSWTSLIMGFGKHGLGSSALMAFDRMEIEGYAPNKITFVGVLFACCHSGLVDEGWKCFNNMINRYSITPIMEHYTCMVDLLARAGFLEEAFEFIERMPVNPDARLLTALLSSCFYHKNTELTRNIGNKLLDLEPKEAGPYMLLSNFYGLLGDFEGVVKVRRLMHKRGIRKEKAYTWIEIDKRIHRFESGDRSHPLYKSIYAYLSELVAKMRTKGYVPNKSVVVQSVDDHAKEEILLGHSEKLAIALGLISTPPGSRITIVKNLRVCVDCHEAIRIISLIEGREIVARDHSRFHRFKNGECSCGNRW</sequence>
<gene>
    <name evidence="4" type="ORF">Scep_028791</name>
</gene>
<dbReference type="InterPro" id="IPR046849">
    <property type="entry name" value="E2_motif"/>
</dbReference>
<evidence type="ECO:0000313" key="5">
    <source>
        <dbReference type="Proteomes" id="UP001419268"/>
    </source>
</evidence>
<dbReference type="InterPro" id="IPR046960">
    <property type="entry name" value="PPR_At4g14850-like_plant"/>
</dbReference>
<dbReference type="InterPro" id="IPR032867">
    <property type="entry name" value="DYW_dom"/>
</dbReference>
<organism evidence="4 5">
    <name type="scientific">Stephania cephalantha</name>
    <dbReference type="NCBI Taxonomy" id="152367"/>
    <lineage>
        <taxon>Eukaryota</taxon>
        <taxon>Viridiplantae</taxon>
        <taxon>Streptophyta</taxon>
        <taxon>Embryophyta</taxon>
        <taxon>Tracheophyta</taxon>
        <taxon>Spermatophyta</taxon>
        <taxon>Magnoliopsida</taxon>
        <taxon>Ranunculales</taxon>
        <taxon>Menispermaceae</taxon>
        <taxon>Menispermoideae</taxon>
        <taxon>Cissampelideae</taxon>
        <taxon>Stephania</taxon>
    </lineage>
</organism>
<dbReference type="Gene3D" id="1.25.40.10">
    <property type="entry name" value="Tetratricopeptide repeat domain"/>
    <property type="match status" value="2"/>
</dbReference>
<evidence type="ECO:0000256" key="2">
    <source>
        <dbReference type="PROSITE-ProRule" id="PRU00708"/>
    </source>
</evidence>
<feature type="repeat" description="PPR" evidence="2">
    <location>
        <begin position="238"/>
        <end position="272"/>
    </location>
</feature>
<dbReference type="Pfam" id="PF01535">
    <property type="entry name" value="PPR"/>
    <property type="match status" value="5"/>
</dbReference>
<dbReference type="NCBIfam" id="TIGR00756">
    <property type="entry name" value="PPR"/>
    <property type="match status" value="2"/>
</dbReference>
<dbReference type="Pfam" id="PF13041">
    <property type="entry name" value="PPR_2"/>
    <property type="match status" value="1"/>
</dbReference>
<comment type="caution">
    <text evidence="4">The sequence shown here is derived from an EMBL/GenBank/DDBJ whole genome shotgun (WGS) entry which is preliminary data.</text>
</comment>
<dbReference type="InterPro" id="IPR002885">
    <property type="entry name" value="PPR_rpt"/>
</dbReference>
<keyword evidence="5" id="KW-1185">Reference proteome</keyword>
<dbReference type="PROSITE" id="PS51375">
    <property type="entry name" value="PPR"/>
    <property type="match status" value="1"/>
</dbReference>
<dbReference type="PANTHER" id="PTHR47926">
    <property type="entry name" value="PENTATRICOPEPTIDE REPEAT-CONTAINING PROTEIN"/>
    <property type="match status" value="1"/>
</dbReference>
<evidence type="ECO:0000259" key="3">
    <source>
        <dbReference type="Pfam" id="PF14432"/>
    </source>
</evidence>
<dbReference type="FunFam" id="1.25.40.10:FF:001093">
    <property type="entry name" value="Pentatricopeptide repeat-containing protein At2g34400"/>
    <property type="match status" value="1"/>
</dbReference>
<dbReference type="InterPro" id="IPR011990">
    <property type="entry name" value="TPR-like_helical_dom_sf"/>
</dbReference>
<evidence type="ECO:0000256" key="1">
    <source>
        <dbReference type="ARBA" id="ARBA00022737"/>
    </source>
</evidence>
<reference evidence="4 5" key="1">
    <citation type="submission" date="2024-01" db="EMBL/GenBank/DDBJ databases">
        <title>Genome assemblies of Stephania.</title>
        <authorList>
            <person name="Yang L."/>
        </authorList>
    </citation>
    <scope>NUCLEOTIDE SEQUENCE [LARGE SCALE GENOMIC DNA]</scope>
    <source>
        <strain evidence="4">JXDWG</strain>
        <tissue evidence="4">Leaf</tissue>
    </source>
</reference>
<protein>
    <recommendedName>
        <fullName evidence="3">DYW domain-containing protein</fullName>
    </recommendedName>
</protein>
<proteinExistence type="predicted"/>
<dbReference type="GO" id="GO:0009451">
    <property type="term" value="P:RNA modification"/>
    <property type="evidence" value="ECO:0007669"/>
    <property type="project" value="InterPro"/>
</dbReference>
<feature type="domain" description="DYW" evidence="3">
    <location>
        <begin position="453"/>
        <end position="545"/>
    </location>
</feature>
<dbReference type="GO" id="GO:0003723">
    <property type="term" value="F:RNA binding"/>
    <property type="evidence" value="ECO:0007669"/>
    <property type="project" value="InterPro"/>
</dbReference>
<dbReference type="Pfam" id="PF14432">
    <property type="entry name" value="DYW_deaminase"/>
    <property type="match status" value="1"/>
</dbReference>
<dbReference type="Proteomes" id="UP001419268">
    <property type="component" value="Unassembled WGS sequence"/>
</dbReference>
<evidence type="ECO:0000313" key="4">
    <source>
        <dbReference type="EMBL" id="KAK9089709.1"/>
    </source>
</evidence>
<dbReference type="Pfam" id="PF20430">
    <property type="entry name" value="Eplus_motif"/>
    <property type="match status" value="1"/>
</dbReference>
<dbReference type="EMBL" id="JBBNAG010000012">
    <property type="protein sequence ID" value="KAK9089709.1"/>
    <property type="molecule type" value="Genomic_DNA"/>
</dbReference>
<dbReference type="Pfam" id="PF20431">
    <property type="entry name" value="E_motif"/>
    <property type="match status" value="1"/>
</dbReference>